<sequence length="62" mass="7231">MDIEERIDRIELRLVELELKMDHLLDLHEKLLALGLTLNPQELEEVKIKVAQLSLDLGSRQN</sequence>
<dbReference type="AlphaFoldDB" id="A0A939GGL2"/>
<proteinExistence type="predicted"/>
<keyword evidence="2" id="KW-1185">Reference proteome</keyword>
<dbReference type="RefSeq" id="WP_207364968.1">
    <property type="nucleotide sequence ID" value="NZ_JAFMYV010000006.1"/>
</dbReference>
<dbReference type="Proteomes" id="UP000664034">
    <property type="component" value="Unassembled WGS sequence"/>
</dbReference>
<comment type="caution">
    <text evidence="1">The sequence shown here is derived from an EMBL/GenBank/DDBJ whole genome shotgun (WGS) entry which is preliminary data.</text>
</comment>
<protein>
    <submittedName>
        <fullName evidence="1">Uncharacterized protein</fullName>
    </submittedName>
</protein>
<reference evidence="1" key="1">
    <citation type="submission" date="2021-03" db="EMBL/GenBank/DDBJ databases">
        <title>Fibrella sp. HMF5335 genome sequencing and assembly.</title>
        <authorList>
            <person name="Kang H."/>
            <person name="Kim H."/>
            <person name="Bae S."/>
            <person name="Joh K."/>
        </authorList>
    </citation>
    <scope>NUCLEOTIDE SEQUENCE</scope>
    <source>
        <strain evidence="1">HMF5335</strain>
    </source>
</reference>
<name>A0A939GGL2_9BACT</name>
<evidence type="ECO:0000313" key="1">
    <source>
        <dbReference type="EMBL" id="MBO0937408.1"/>
    </source>
</evidence>
<evidence type="ECO:0000313" key="2">
    <source>
        <dbReference type="Proteomes" id="UP000664034"/>
    </source>
</evidence>
<gene>
    <name evidence="1" type="ORF">J2I47_12705</name>
</gene>
<dbReference type="EMBL" id="JAFMYV010000006">
    <property type="protein sequence ID" value="MBO0937408.1"/>
    <property type="molecule type" value="Genomic_DNA"/>
</dbReference>
<organism evidence="1 2">
    <name type="scientific">Fibrella rubiginis</name>
    <dbReference type="NCBI Taxonomy" id="2817060"/>
    <lineage>
        <taxon>Bacteria</taxon>
        <taxon>Pseudomonadati</taxon>
        <taxon>Bacteroidota</taxon>
        <taxon>Cytophagia</taxon>
        <taxon>Cytophagales</taxon>
        <taxon>Spirosomataceae</taxon>
        <taxon>Fibrella</taxon>
    </lineage>
</organism>
<accession>A0A939GGL2</accession>